<dbReference type="Proteomes" id="UP000001784">
    <property type="component" value="Chromosome"/>
</dbReference>
<keyword evidence="3" id="KW-1185">Reference proteome</keyword>
<evidence type="ECO:0000313" key="3">
    <source>
        <dbReference type="Proteomes" id="UP000001784"/>
    </source>
</evidence>
<dbReference type="GO" id="GO:0016810">
    <property type="term" value="F:hydrolase activity, acting on carbon-nitrogen (but not peptide) bonds"/>
    <property type="evidence" value="ECO:0007669"/>
    <property type="project" value="InterPro"/>
</dbReference>
<proteinExistence type="predicted"/>
<protein>
    <submittedName>
        <fullName evidence="2">Polysaccharide deacetylase</fullName>
    </submittedName>
</protein>
<name>A0LJ50_SYNFM</name>
<dbReference type="Pfam" id="PF01522">
    <property type="entry name" value="Polysacc_deac_1"/>
    <property type="match status" value="1"/>
</dbReference>
<dbReference type="InParanoid" id="A0LJ50"/>
<dbReference type="InterPro" id="IPR011330">
    <property type="entry name" value="Glyco_hydro/deAcase_b/a-brl"/>
</dbReference>
<dbReference type="STRING" id="335543.Sfum_1765"/>
<accession>A0LJ50</accession>
<dbReference type="Gene3D" id="3.20.20.370">
    <property type="entry name" value="Glycoside hydrolase/deacetylase"/>
    <property type="match status" value="1"/>
</dbReference>
<gene>
    <name evidence="2" type="ordered locus">Sfum_1765</name>
</gene>
<dbReference type="SUPFAM" id="SSF88713">
    <property type="entry name" value="Glycoside hydrolase/deacetylase"/>
    <property type="match status" value="1"/>
</dbReference>
<dbReference type="CDD" id="cd10928">
    <property type="entry name" value="CE4_u4"/>
    <property type="match status" value="1"/>
</dbReference>
<dbReference type="KEGG" id="sfu:Sfum_1765"/>
<dbReference type="EMBL" id="CP000478">
    <property type="protein sequence ID" value="ABK17452.1"/>
    <property type="molecule type" value="Genomic_DNA"/>
</dbReference>
<dbReference type="HOGENOM" id="CLU_073819_0_0_7"/>
<dbReference type="InterPro" id="IPR049591">
    <property type="entry name" value="CE4_u4-like"/>
</dbReference>
<dbReference type="GO" id="GO:0005975">
    <property type="term" value="P:carbohydrate metabolic process"/>
    <property type="evidence" value="ECO:0007669"/>
    <property type="project" value="InterPro"/>
</dbReference>
<dbReference type="eggNOG" id="COG0726">
    <property type="taxonomic scope" value="Bacteria"/>
</dbReference>
<dbReference type="InterPro" id="IPR002509">
    <property type="entry name" value="NODB_dom"/>
</dbReference>
<evidence type="ECO:0000313" key="2">
    <source>
        <dbReference type="EMBL" id="ABK17452.1"/>
    </source>
</evidence>
<dbReference type="OrthoDB" id="5417728at2"/>
<dbReference type="RefSeq" id="WP_011698622.1">
    <property type="nucleotide sequence ID" value="NC_008554.1"/>
</dbReference>
<dbReference type="AlphaFoldDB" id="A0LJ50"/>
<feature type="domain" description="NodB homology" evidence="1">
    <location>
        <begin position="64"/>
        <end position="182"/>
    </location>
</feature>
<reference evidence="2 3" key="1">
    <citation type="submission" date="2006-10" db="EMBL/GenBank/DDBJ databases">
        <title>Complete sequence of Syntrophobacter fumaroxidans MPOB.</title>
        <authorList>
            <consortium name="US DOE Joint Genome Institute"/>
            <person name="Copeland A."/>
            <person name="Lucas S."/>
            <person name="Lapidus A."/>
            <person name="Barry K."/>
            <person name="Detter J.C."/>
            <person name="Glavina del Rio T."/>
            <person name="Hammon N."/>
            <person name="Israni S."/>
            <person name="Pitluck S."/>
            <person name="Goltsman E.G."/>
            <person name="Martinez M."/>
            <person name="Schmutz J."/>
            <person name="Larimer F."/>
            <person name="Land M."/>
            <person name="Hauser L."/>
            <person name="Kyrpides N."/>
            <person name="Kim E."/>
            <person name="Boone D.R."/>
            <person name="Brockman F."/>
            <person name="Culley D."/>
            <person name="Ferry J."/>
            <person name="Gunsalus R."/>
            <person name="McInerney M.J."/>
            <person name="Morrison M."/>
            <person name="Plugge C."/>
            <person name="Rohlin L."/>
            <person name="Scholten J."/>
            <person name="Sieber J."/>
            <person name="Stams A.J.M."/>
            <person name="Worm P."/>
            <person name="Henstra A.M."/>
            <person name="Richardson P."/>
        </authorList>
    </citation>
    <scope>NUCLEOTIDE SEQUENCE [LARGE SCALE GENOMIC DNA]</scope>
    <source>
        <strain evidence="3">DSM 10017 / MPOB</strain>
    </source>
</reference>
<evidence type="ECO:0000259" key="1">
    <source>
        <dbReference type="Pfam" id="PF01522"/>
    </source>
</evidence>
<sequence>MTEQSMHLNGWGIPGDYRPRQFASLWQDAPRDWREQLGATLDRSSGNSQLSVFFRADDIGAGGRAFEALCGLFRHHEVPLAMAVVPAWLSDIRRKQLFRSAPLDEPFWAWHQHGWRHVNWQRSGKKSEFGEQRPIEKQMKDISQGNQKMEDLFGKHLLKVFTPPWNRLSASTLKILQELGFSGVSLAGPFPRGVKPSVLLPNLRIQIDLHTRKAKDGAADFQGLMDEFATLSVKKEPVGIMIHHHRMTRFAFEFLDELLRLLKHHTGTRLLSFREILERNDAE</sequence>
<organism evidence="2 3">
    <name type="scientific">Syntrophobacter fumaroxidans (strain DSM 10017 / MPOB)</name>
    <dbReference type="NCBI Taxonomy" id="335543"/>
    <lineage>
        <taxon>Bacteria</taxon>
        <taxon>Pseudomonadati</taxon>
        <taxon>Thermodesulfobacteriota</taxon>
        <taxon>Syntrophobacteria</taxon>
        <taxon>Syntrophobacterales</taxon>
        <taxon>Syntrophobacteraceae</taxon>
        <taxon>Syntrophobacter</taxon>
    </lineage>
</organism>